<feature type="domain" description="Glycosyl transferase 64" evidence="7">
    <location>
        <begin position="482"/>
        <end position="700"/>
    </location>
</feature>
<dbReference type="AlphaFoldDB" id="A0AA36EJZ5"/>
<comment type="similarity">
    <text evidence="2">Belongs to the glycosyltransferase 64 family.</text>
</comment>
<reference evidence="9" key="1">
    <citation type="submission" date="2023-04" db="EMBL/GenBank/DDBJ databases">
        <authorList>
            <person name="Vijverberg K."/>
            <person name="Xiong W."/>
            <person name="Schranz E."/>
        </authorList>
    </citation>
    <scope>NUCLEOTIDE SEQUENCE</scope>
</reference>
<dbReference type="Proteomes" id="UP001177003">
    <property type="component" value="Chromosome 8"/>
</dbReference>
<protein>
    <recommendedName>
        <fullName evidence="11">Glycosyl transferase 64 domain-containing protein</fullName>
    </recommendedName>
</protein>
<accession>A0AA36EJZ5</accession>
<evidence type="ECO:0000256" key="3">
    <source>
        <dbReference type="ARBA" id="ARBA00022679"/>
    </source>
</evidence>
<feature type="transmembrane region" description="Helical" evidence="6">
    <location>
        <begin position="46"/>
        <end position="66"/>
    </location>
</feature>
<evidence type="ECO:0000313" key="9">
    <source>
        <dbReference type="EMBL" id="CAI9296185.1"/>
    </source>
</evidence>
<evidence type="ECO:0000259" key="8">
    <source>
        <dbReference type="Pfam" id="PF24793"/>
    </source>
</evidence>
<dbReference type="Pfam" id="PF24793">
    <property type="entry name" value="GINT1_N"/>
    <property type="match status" value="1"/>
</dbReference>
<dbReference type="Gene3D" id="2.115.10.20">
    <property type="entry name" value="Glycosyl hydrolase domain, family 43"/>
    <property type="match status" value="1"/>
</dbReference>
<evidence type="ECO:0000313" key="10">
    <source>
        <dbReference type="Proteomes" id="UP001177003"/>
    </source>
</evidence>
<dbReference type="Pfam" id="PF09258">
    <property type="entry name" value="Glyco_transf_64"/>
    <property type="match status" value="1"/>
</dbReference>
<comment type="subcellular location">
    <subcellularLocation>
        <location evidence="1">Membrane</location>
    </subcellularLocation>
</comment>
<dbReference type="InterPro" id="IPR015338">
    <property type="entry name" value="GT64_dom"/>
</dbReference>
<dbReference type="EMBL" id="OX465084">
    <property type="protein sequence ID" value="CAI9296185.1"/>
    <property type="molecule type" value="Genomic_DNA"/>
</dbReference>
<dbReference type="InterPro" id="IPR029044">
    <property type="entry name" value="Nucleotide-diphossugar_trans"/>
</dbReference>
<organism evidence="9 10">
    <name type="scientific">Lactuca saligna</name>
    <name type="common">Willowleaf lettuce</name>
    <dbReference type="NCBI Taxonomy" id="75948"/>
    <lineage>
        <taxon>Eukaryota</taxon>
        <taxon>Viridiplantae</taxon>
        <taxon>Streptophyta</taxon>
        <taxon>Embryophyta</taxon>
        <taxon>Tracheophyta</taxon>
        <taxon>Spermatophyta</taxon>
        <taxon>Magnoliopsida</taxon>
        <taxon>eudicotyledons</taxon>
        <taxon>Gunneridae</taxon>
        <taxon>Pentapetalae</taxon>
        <taxon>asterids</taxon>
        <taxon>campanulids</taxon>
        <taxon>Asterales</taxon>
        <taxon>Asteraceae</taxon>
        <taxon>Cichorioideae</taxon>
        <taxon>Cichorieae</taxon>
        <taxon>Lactucinae</taxon>
        <taxon>Lactuca</taxon>
    </lineage>
</organism>
<feature type="transmembrane region" description="Helical" evidence="6">
    <location>
        <begin position="443"/>
        <end position="464"/>
    </location>
</feature>
<keyword evidence="10" id="KW-1185">Reference proteome</keyword>
<proteinExistence type="inferred from homology"/>
<gene>
    <name evidence="9" type="ORF">LSALG_LOCUS35074</name>
</gene>
<evidence type="ECO:0000259" key="7">
    <source>
        <dbReference type="Pfam" id="PF09258"/>
    </source>
</evidence>
<evidence type="ECO:0000256" key="2">
    <source>
        <dbReference type="ARBA" id="ARBA00008700"/>
    </source>
</evidence>
<dbReference type="GO" id="GO:0016020">
    <property type="term" value="C:membrane"/>
    <property type="evidence" value="ECO:0007669"/>
    <property type="project" value="UniProtKB-SubCell"/>
</dbReference>
<evidence type="ECO:0000256" key="1">
    <source>
        <dbReference type="ARBA" id="ARBA00004370"/>
    </source>
</evidence>
<sequence length="785" mass="89170">MLCFTVPGDMGSSPFVGITGGASDKTHGSRWRVHDNGGGHSPTVHYLFVSFLLCSSVGVFYIFYLFNNPNLNYNNSLGCQEDNDGSWAIGAFYGDSPFSLKPIEDMNIWDNKSAAWPVANPILTCASVTNSGFPSNYVANPFLYAKDDFLYIFFETKNVITMQGDIGVARSNDNGVNWEQLGVVLDEDWHLSHPYVFNYNHQIYMMPQGSGTRDIRLYKSIEFPFKWKLEKIILQRPLVNSVIIYHENMYWIFGSYQTRLTFGDLEIWYSKTPFGPWTPHMKNPFSGPRNGGRPFIYNGNLYRLGHSENIRVFKIEHLTTHHYIESEVDFKLEKSTKGINAWNGARSHHLDFQRLRTGEWVAVADGDRTHFGDVTSRHVVGCGLIITSGSIVLLTCWLLGFIKCFIPLTHMKKRNDSILNWERLKLRLRLHQTINPNTYMGKFILTVLLILSIVIACIGFGYMYGGNGSEKPYPVNNHFSQFTLLAMTYDARMWNLKMYVNHYSKCASVREILVVWNKGKPPNPLELESAVPVRIRVEEKNSLNNRFRVDPFIKTKAVLELDDDIMMNCDDLERGFKVWRENPTRLVGFYPRLVTGPSPLKYRPEKHARKHDGYNMVLTGAAFVDREFAFERYWSEEAELGRKMVDEVFNCEDVLMNFLYSNSTPGGHSVEYIKPAWAIDTSKFSGVAISGNTQAHYRVRAPTTSPITTAALAVTSENSSTHAADSWPFPVGTDASNKPALVGFSSGYIRMSGIQSTDDSLSHPSGFSNLIYGEKDVFSERLIQH</sequence>
<dbReference type="InterPro" id="IPR056442">
    <property type="entry name" value="GINT1_N"/>
</dbReference>
<feature type="transmembrane region" description="Helical" evidence="6">
    <location>
        <begin position="384"/>
        <end position="406"/>
    </location>
</feature>
<keyword evidence="4 6" id="KW-0472">Membrane</keyword>
<dbReference type="PANTHER" id="PTHR48261:SF6">
    <property type="entry name" value="GLYCOSYLTRANSFERASE FAMILY PROTEIN"/>
    <property type="match status" value="1"/>
</dbReference>
<name>A0AA36EJZ5_LACSI</name>
<keyword evidence="6" id="KW-0812">Transmembrane</keyword>
<evidence type="ECO:0000256" key="6">
    <source>
        <dbReference type="SAM" id="Phobius"/>
    </source>
</evidence>
<dbReference type="Gene3D" id="3.90.550.10">
    <property type="entry name" value="Spore Coat Polysaccharide Biosynthesis Protein SpsA, Chain A"/>
    <property type="match status" value="1"/>
</dbReference>
<dbReference type="InterPro" id="IPR023296">
    <property type="entry name" value="Glyco_hydro_beta-prop_sf"/>
</dbReference>
<dbReference type="InterPro" id="IPR004263">
    <property type="entry name" value="Exostosin"/>
</dbReference>
<dbReference type="SUPFAM" id="SSF75005">
    <property type="entry name" value="Arabinanase/levansucrase/invertase"/>
    <property type="match status" value="1"/>
</dbReference>
<keyword evidence="3" id="KW-0808">Transferase</keyword>
<dbReference type="GO" id="GO:0016757">
    <property type="term" value="F:glycosyltransferase activity"/>
    <property type="evidence" value="ECO:0007669"/>
    <property type="project" value="InterPro"/>
</dbReference>
<evidence type="ECO:0008006" key="11">
    <source>
        <dbReference type="Google" id="ProtNLM"/>
    </source>
</evidence>
<keyword evidence="6" id="KW-1133">Transmembrane helix</keyword>
<evidence type="ECO:0000256" key="5">
    <source>
        <dbReference type="ARBA" id="ARBA00023157"/>
    </source>
</evidence>
<dbReference type="SUPFAM" id="SSF53448">
    <property type="entry name" value="Nucleotide-diphospho-sugar transferases"/>
    <property type="match status" value="1"/>
</dbReference>
<keyword evidence="5" id="KW-1015">Disulfide bond</keyword>
<evidence type="ECO:0000256" key="4">
    <source>
        <dbReference type="ARBA" id="ARBA00023136"/>
    </source>
</evidence>
<dbReference type="PANTHER" id="PTHR48261">
    <property type="entry name" value="ACETYLGLUCOSAMINYLTRANSFERASE"/>
    <property type="match status" value="1"/>
</dbReference>
<feature type="domain" description="Glucosamine inositolphosphorylceramide transferase 1 N-terminal" evidence="8">
    <location>
        <begin position="79"/>
        <end position="367"/>
    </location>
</feature>
<dbReference type="FunFam" id="2.115.10.20:FF:000004">
    <property type="entry name" value="Glucosamine inositolphosphorylceramide transferase 1"/>
    <property type="match status" value="1"/>
</dbReference>